<dbReference type="KEGG" id="lgi:LOTGIDRAFT_226563"/>
<dbReference type="GeneID" id="20247355"/>
<dbReference type="STRING" id="225164.V4AY63"/>
<reference evidence="3 4" key="1">
    <citation type="journal article" date="2013" name="Nature">
        <title>Insights into bilaterian evolution from three spiralian genomes.</title>
        <authorList>
            <person name="Simakov O."/>
            <person name="Marletaz F."/>
            <person name="Cho S.J."/>
            <person name="Edsinger-Gonzales E."/>
            <person name="Havlak P."/>
            <person name="Hellsten U."/>
            <person name="Kuo D.H."/>
            <person name="Larsson T."/>
            <person name="Lv J."/>
            <person name="Arendt D."/>
            <person name="Savage R."/>
            <person name="Osoegawa K."/>
            <person name="de Jong P."/>
            <person name="Grimwood J."/>
            <person name="Chapman J.A."/>
            <person name="Shapiro H."/>
            <person name="Aerts A."/>
            <person name="Otillar R.P."/>
            <person name="Terry A.Y."/>
            <person name="Boore J.L."/>
            <person name="Grigoriev I.V."/>
            <person name="Lindberg D.R."/>
            <person name="Seaver E.C."/>
            <person name="Weisblat D.A."/>
            <person name="Putnam N.H."/>
            <person name="Rokhsar D.S."/>
        </authorList>
    </citation>
    <scope>NUCLEOTIDE SEQUENCE [LARGE SCALE GENOMIC DNA]</scope>
</reference>
<feature type="transmembrane region" description="Helical" evidence="2">
    <location>
        <begin position="129"/>
        <end position="148"/>
    </location>
</feature>
<name>V4AY63_LOTGI</name>
<feature type="compositionally biased region" description="Basic and acidic residues" evidence="1">
    <location>
        <begin position="13"/>
        <end position="27"/>
    </location>
</feature>
<evidence type="ECO:0000256" key="1">
    <source>
        <dbReference type="SAM" id="MobiDB-lite"/>
    </source>
</evidence>
<proteinExistence type="predicted"/>
<feature type="transmembrane region" description="Helical" evidence="2">
    <location>
        <begin position="173"/>
        <end position="193"/>
    </location>
</feature>
<dbReference type="RefSeq" id="XP_009050760.1">
    <property type="nucleotide sequence ID" value="XM_009052512.1"/>
</dbReference>
<feature type="transmembrane region" description="Helical" evidence="2">
    <location>
        <begin position="199"/>
        <end position="217"/>
    </location>
</feature>
<protein>
    <submittedName>
        <fullName evidence="3">Uncharacterized protein</fullName>
    </submittedName>
</protein>
<keyword evidence="2" id="KW-1133">Transmembrane helix</keyword>
<dbReference type="OrthoDB" id="6075923at2759"/>
<dbReference type="Proteomes" id="UP000030746">
    <property type="component" value="Unassembled WGS sequence"/>
</dbReference>
<keyword evidence="4" id="KW-1185">Reference proteome</keyword>
<evidence type="ECO:0000256" key="2">
    <source>
        <dbReference type="SAM" id="Phobius"/>
    </source>
</evidence>
<dbReference type="HOGENOM" id="CLU_1253370_0_0_1"/>
<accession>V4AY63</accession>
<keyword evidence="2" id="KW-0472">Membrane</keyword>
<feature type="non-terminal residue" evidence="3">
    <location>
        <position position="221"/>
    </location>
</feature>
<feature type="transmembrane region" description="Helical" evidence="2">
    <location>
        <begin position="96"/>
        <end position="117"/>
    </location>
</feature>
<sequence>MSEESNKPTNPIELKHYKSTDDGEGKDNPGFTSSLDSLGEKEQGLRKRNGVDPENLPPEYKLQDDDEVDNYNCCSRQVLKSQNGAISLWNNHKTRIFRPFLVLLFCVYVVYFIYAMYYRFGDEGSYRLLGYTILGTVLLFIHFCWKYISPYTTVLSEKISSNKNQTVNKAIRWFLYIAAVVIIITTLIVYVVLERPEHLVSLGGLTAFILLTYLTSVNPAK</sequence>
<evidence type="ECO:0000313" key="3">
    <source>
        <dbReference type="EMBL" id="ESO98541.1"/>
    </source>
</evidence>
<dbReference type="EMBL" id="KB201241">
    <property type="protein sequence ID" value="ESO98541.1"/>
    <property type="molecule type" value="Genomic_DNA"/>
</dbReference>
<dbReference type="CTD" id="20247355"/>
<dbReference type="AlphaFoldDB" id="V4AY63"/>
<feature type="compositionally biased region" description="Basic and acidic residues" evidence="1">
    <location>
        <begin position="38"/>
        <end position="51"/>
    </location>
</feature>
<gene>
    <name evidence="3" type="ORF">LOTGIDRAFT_226563</name>
</gene>
<feature type="region of interest" description="Disordered" evidence="1">
    <location>
        <begin position="1"/>
        <end position="64"/>
    </location>
</feature>
<evidence type="ECO:0000313" key="4">
    <source>
        <dbReference type="Proteomes" id="UP000030746"/>
    </source>
</evidence>
<organism evidence="3 4">
    <name type="scientific">Lottia gigantea</name>
    <name type="common">Giant owl limpet</name>
    <dbReference type="NCBI Taxonomy" id="225164"/>
    <lineage>
        <taxon>Eukaryota</taxon>
        <taxon>Metazoa</taxon>
        <taxon>Spiralia</taxon>
        <taxon>Lophotrochozoa</taxon>
        <taxon>Mollusca</taxon>
        <taxon>Gastropoda</taxon>
        <taxon>Patellogastropoda</taxon>
        <taxon>Lottioidea</taxon>
        <taxon>Lottiidae</taxon>
        <taxon>Lottia</taxon>
    </lineage>
</organism>
<keyword evidence="2" id="KW-0812">Transmembrane</keyword>